<name>A0A1X1WZK9_MYCIR</name>
<dbReference type="Proteomes" id="UP000193622">
    <property type="component" value="Unassembled WGS sequence"/>
</dbReference>
<sequence>MLFDDAGGAAVTVEELIAEDWAALGKRLAPHVVDVNWLDEFRLYTMTLPQQGWLVDSEHSRTVTFLQENIPLALWERGVQGVTVSDLRSEDRFLTTHLAERLARARLTEGHTAIGLRYGSKHGSDWDCWTVWLRNGVNTSIAVDAGEPVHPPERNPILAKVLDTYNLSAQ</sequence>
<accession>A0A1X1WZK9</accession>
<reference evidence="1 2" key="1">
    <citation type="submission" date="2016-01" db="EMBL/GenBank/DDBJ databases">
        <title>The new phylogeny of the genus Mycobacterium.</title>
        <authorList>
            <person name="Tarcisio F."/>
            <person name="Conor M."/>
            <person name="Antonella G."/>
            <person name="Elisabetta G."/>
            <person name="Giulia F.S."/>
            <person name="Sara T."/>
            <person name="Anna F."/>
            <person name="Clotilde B."/>
            <person name="Roberto B."/>
            <person name="Veronica D.S."/>
            <person name="Fabio R."/>
            <person name="Monica P."/>
            <person name="Olivier J."/>
            <person name="Enrico T."/>
            <person name="Nicola S."/>
        </authorList>
    </citation>
    <scope>NUCLEOTIDE SEQUENCE [LARGE SCALE GENOMIC DNA]</scope>
    <source>
        <strain evidence="1 2">DSM 45541</strain>
    </source>
</reference>
<dbReference type="AlphaFoldDB" id="A0A1X1WZK9"/>
<dbReference type="EMBL" id="LQPC01000011">
    <property type="protein sequence ID" value="ORV92042.1"/>
    <property type="molecule type" value="Genomic_DNA"/>
</dbReference>
<evidence type="ECO:0000313" key="2">
    <source>
        <dbReference type="Proteomes" id="UP000193622"/>
    </source>
</evidence>
<evidence type="ECO:0008006" key="3">
    <source>
        <dbReference type="Google" id="ProtNLM"/>
    </source>
</evidence>
<protein>
    <recommendedName>
        <fullName evidence="3">RES domain-containing protein</fullName>
    </recommendedName>
</protein>
<proteinExistence type="predicted"/>
<evidence type="ECO:0000313" key="1">
    <source>
        <dbReference type="EMBL" id="ORV92042.1"/>
    </source>
</evidence>
<comment type="caution">
    <text evidence="1">The sequence shown here is derived from an EMBL/GenBank/DDBJ whole genome shotgun (WGS) entry which is preliminary data.</text>
</comment>
<gene>
    <name evidence="1" type="ORF">AWC12_03065</name>
</gene>
<organism evidence="1 2">
    <name type="scientific">Mycolicibacterium iranicum</name>
    <name type="common">Mycobacterium iranicum</name>
    <dbReference type="NCBI Taxonomy" id="912594"/>
    <lineage>
        <taxon>Bacteria</taxon>
        <taxon>Bacillati</taxon>
        <taxon>Actinomycetota</taxon>
        <taxon>Actinomycetes</taxon>
        <taxon>Mycobacteriales</taxon>
        <taxon>Mycobacteriaceae</taxon>
        <taxon>Mycolicibacterium</taxon>
    </lineage>
</organism>